<gene>
    <name evidence="2" type="ORF">EXN66_Car002757</name>
</gene>
<evidence type="ECO:0000313" key="2">
    <source>
        <dbReference type="EMBL" id="KAF3687085.1"/>
    </source>
</evidence>
<evidence type="ECO:0000256" key="1">
    <source>
        <dbReference type="SAM" id="Phobius"/>
    </source>
</evidence>
<evidence type="ECO:0000313" key="3">
    <source>
        <dbReference type="Proteomes" id="UP000503349"/>
    </source>
</evidence>
<keyword evidence="1" id="KW-0812">Transmembrane</keyword>
<proteinExistence type="predicted"/>
<keyword evidence="3" id="KW-1185">Reference proteome</keyword>
<name>A0A6G1PA00_CHAAH</name>
<organism evidence="2 3">
    <name type="scientific">Channa argus</name>
    <name type="common">Northern snakehead</name>
    <name type="synonym">Ophicephalus argus</name>
    <dbReference type="NCBI Taxonomy" id="215402"/>
    <lineage>
        <taxon>Eukaryota</taxon>
        <taxon>Metazoa</taxon>
        <taxon>Chordata</taxon>
        <taxon>Craniata</taxon>
        <taxon>Vertebrata</taxon>
        <taxon>Euteleostomi</taxon>
        <taxon>Actinopterygii</taxon>
        <taxon>Neopterygii</taxon>
        <taxon>Teleostei</taxon>
        <taxon>Neoteleostei</taxon>
        <taxon>Acanthomorphata</taxon>
        <taxon>Anabantaria</taxon>
        <taxon>Anabantiformes</taxon>
        <taxon>Channoidei</taxon>
        <taxon>Channidae</taxon>
        <taxon>Channa</taxon>
    </lineage>
</organism>
<dbReference type="EMBL" id="CM015714">
    <property type="protein sequence ID" value="KAF3687085.1"/>
    <property type="molecule type" value="Genomic_DNA"/>
</dbReference>
<dbReference type="Proteomes" id="UP000503349">
    <property type="component" value="Chromosome 3"/>
</dbReference>
<sequence length="59" mass="6997">MLATCFKELQKGITLMSLFDQYCLQSSNLLNLYFVCVYVWIRFIKLTVLTVINCTKYVY</sequence>
<protein>
    <submittedName>
        <fullName evidence="2">Uncharacterized protein</fullName>
    </submittedName>
</protein>
<accession>A0A6G1PA00</accession>
<reference evidence="2 3" key="1">
    <citation type="submission" date="2019-02" db="EMBL/GenBank/DDBJ databases">
        <title>Opniocepnalus argus genome.</title>
        <authorList>
            <person name="Zhou C."/>
            <person name="Xiao S."/>
        </authorList>
    </citation>
    <scope>NUCLEOTIDE SEQUENCE [LARGE SCALE GENOMIC DNA]</scope>
    <source>
        <strain evidence="2">OARG1902GOOAL</strain>
        <tissue evidence="2">Muscle</tissue>
    </source>
</reference>
<keyword evidence="1" id="KW-1133">Transmembrane helix</keyword>
<reference evidence="3" key="2">
    <citation type="submission" date="2019-02" db="EMBL/GenBank/DDBJ databases">
        <title>Opniocepnalus argus Var Kimnra genome.</title>
        <authorList>
            <person name="Zhou C."/>
            <person name="Xiao S."/>
        </authorList>
    </citation>
    <scope>NUCLEOTIDE SEQUENCE [LARGE SCALE GENOMIC DNA]</scope>
</reference>
<keyword evidence="1" id="KW-0472">Membrane</keyword>
<dbReference type="AlphaFoldDB" id="A0A6G1PA00"/>
<feature type="transmembrane region" description="Helical" evidence="1">
    <location>
        <begin position="32"/>
        <end position="52"/>
    </location>
</feature>